<evidence type="ECO:0000313" key="2">
    <source>
        <dbReference type="EMBL" id="KAK3937824.1"/>
    </source>
</evidence>
<protein>
    <submittedName>
        <fullName evidence="2">Uncharacterized protein</fullName>
    </submittedName>
</protein>
<evidence type="ECO:0000313" key="3">
    <source>
        <dbReference type="Proteomes" id="UP001303473"/>
    </source>
</evidence>
<sequence>MVNTFKKGDKGLAASRWATPAPVTPAPTTPITNTASSPPAPAKPLLEERGQGVKMVNFFKPGDKGLSASRWATPAPVTPAPTTTSPAPVKTFLEDLERATLPLVLLVAGWFLARMAMGVERLWMVSRMFLSGSRWAMMTIWFS</sequence>
<evidence type="ECO:0000256" key="1">
    <source>
        <dbReference type="SAM" id="MobiDB-lite"/>
    </source>
</evidence>
<dbReference type="EMBL" id="MU853844">
    <property type="protein sequence ID" value="KAK3937824.1"/>
    <property type="molecule type" value="Genomic_DNA"/>
</dbReference>
<keyword evidence="3" id="KW-1185">Reference proteome</keyword>
<name>A0AAN6N2G7_9PEZI</name>
<feature type="region of interest" description="Disordered" evidence="1">
    <location>
        <begin position="16"/>
        <end position="45"/>
    </location>
</feature>
<comment type="caution">
    <text evidence="2">The sequence shown here is derived from an EMBL/GenBank/DDBJ whole genome shotgun (WGS) entry which is preliminary data.</text>
</comment>
<gene>
    <name evidence="2" type="ORF">QBC46DRAFT_344196</name>
</gene>
<proteinExistence type="predicted"/>
<dbReference type="Proteomes" id="UP001303473">
    <property type="component" value="Unassembled WGS sequence"/>
</dbReference>
<organism evidence="2 3">
    <name type="scientific">Diplogelasinospora grovesii</name>
    <dbReference type="NCBI Taxonomy" id="303347"/>
    <lineage>
        <taxon>Eukaryota</taxon>
        <taxon>Fungi</taxon>
        <taxon>Dikarya</taxon>
        <taxon>Ascomycota</taxon>
        <taxon>Pezizomycotina</taxon>
        <taxon>Sordariomycetes</taxon>
        <taxon>Sordariomycetidae</taxon>
        <taxon>Sordariales</taxon>
        <taxon>Diplogelasinosporaceae</taxon>
        <taxon>Diplogelasinospora</taxon>
    </lineage>
</organism>
<accession>A0AAN6N2G7</accession>
<dbReference type="AlphaFoldDB" id="A0AAN6N2G7"/>
<reference evidence="3" key="1">
    <citation type="journal article" date="2023" name="Mol. Phylogenet. Evol.">
        <title>Genome-scale phylogeny and comparative genomics of the fungal order Sordariales.</title>
        <authorList>
            <person name="Hensen N."/>
            <person name="Bonometti L."/>
            <person name="Westerberg I."/>
            <person name="Brannstrom I.O."/>
            <person name="Guillou S."/>
            <person name="Cros-Aarteil S."/>
            <person name="Calhoun S."/>
            <person name="Haridas S."/>
            <person name="Kuo A."/>
            <person name="Mondo S."/>
            <person name="Pangilinan J."/>
            <person name="Riley R."/>
            <person name="LaButti K."/>
            <person name="Andreopoulos B."/>
            <person name="Lipzen A."/>
            <person name="Chen C."/>
            <person name="Yan M."/>
            <person name="Daum C."/>
            <person name="Ng V."/>
            <person name="Clum A."/>
            <person name="Steindorff A."/>
            <person name="Ohm R.A."/>
            <person name="Martin F."/>
            <person name="Silar P."/>
            <person name="Natvig D.O."/>
            <person name="Lalanne C."/>
            <person name="Gautier V."/>
            <person name="Ament-Velasquez S.L."/>
            <person name="Kruys A."/>
            <person name="Hutchinson M.I."/>
            <person name="Powell A.J."/>
            <person name="Barry K."/>
            <person name="Miller A.N."/>
            <person name="Grigoriev I.V."/>
            <person name="Debuchy R."/>
            <person name="Gladieux P."/>
            <person name="Hiltunen Thoren M."/>
            <person name="Johannesson H."/>
        </authorList>
    </citation>
    <scope>NUCLEOTIDE SEQUENCE [LARGE SCALE GENOMIC DNA]</scope>
    <source>
        <strain evidence="3">CBS 340.73</strain>
    </source>
</reference>